<keyword evidence="2" id="KW-0963">Cytoplasm</keyword>
<comment type="caution">
    <text evidence="3">The sequence shown here is derived from an EMBL/GenBank/DDBJ whole genome shotgun (WGS) entry which is preliminary data.</text>
</comment>
<dbReference type="PANTHER" id="PTHR23419">
    <property type="entry name" value="DIVALENT CATION TOLERANCE CUTA-RELATED"/>
    <property type="match status" value="1"/>
</dbReference>
<dbReference type="EMBL" id="JBHSKX010000001">
    <property type="protein sequence ID" value="MFC5366511.1"/>
    <property type="molecule type" value="Genomic_DNA"/>
</dbReference>
<dbReference type="PANTHER" id="PTHR23419:SF8">
    <property type="entry name" value="FI09726P"/>
    <property type="match status" value="1"/>
</dbReference>
<dbReference type="SUPFAM" id="SSF54913">
    <property type="entry name" value="GlnB-like"/>
    <property type="match status" value="1"/>
</dbReference>
<keyword evidence="4" id="KW-1185">Reference proteome</keyword>
<dbReference type="Proteomes" id="UP001596201">
    <property type="component" value="Unassembled WGS sequence"/>
</dbReference>
<dbReference type="Pfam" id="PF03091">
    <property type="entry name" value="CutA1"/>
    <property type="match status" value="1"/>
</dbReference>
<sequence>MPTVFVTAPPESADELARTLVEERLAACVNRLACDSIYRWEDEIHDDEERILLVKTTDEAYDDLVARVRDLHPYDVPCVERFDETDVLPVYADWRDDAVRTRSDD</sequence>
<dbReference type="RefSeq" id="WP_227228146.1">
    <property type="nucleotide sequence ID" value="NZ_JAJCVJ010000001.1"/>
</dbReference>
<reference evidence="3 4" key="1">
    <citation type="journal article" date="2019" name="Int. J. Syst. Evol. Microbiol.">
        <title>The Global Catalogue of Microorganisms (GCM) 10K type strain sequencing project: providing services to taxonomists for standard genome sequencing and annotation.</title>
        <authorList>
            <consortium name="The Broad Institute Genomics Platform"/>
            <consortium name="The Broad Institute Genome Sequencing Center for Infectious Disease"/>
            <person name="Wu L."/>
            <person name="Ma J."/>
        </authorList>
    </citation>
    <scope>NUCLEOTIDE SEQUENCE [LARGE SCALE GENOMIC DNA]</scope>
    <source>
        <strain evidence="3 4">CGMCC 1.12237</strain>
    </source>
</reference>
<protein>
    <submittedName>
        <fullName evidence="3">Divalent-cation tolerance protein CutA</fullName>
    </submittedName>
</protein>
<dbReference type="AlphaFoldDB" id="A0ABD5R926"/>
<dbReference type="Gene3D" id="3.30.70.120">
    <property type="match status" value="1"/>
</dbReference>
<evidence type="ECO:0000256" key="1">
    <source>
        <dbReference type="ARBA" id="ARBA00010169"/>
    </source>
</evidence>
<comment type="similarity">
    <text evidence="1">Belongs to the CutA family.</text>
</comment>
<organism evidence="3 4">
    <name type="scientific">Salinirubrum litoreum</name>
    <dbReference type="NCBI Taxonomy" id="1126234"/>
    <lineage>
        <taxon>Archaea</taxon>
        <taxon>Methanobacteriati</taxon>
        <taxon>Methanobacteriota</taxon>
        <taxon>Stenosarchaea group</taxon>
        <taxon>Halobacteria</taxon>
        <taxon>Halobacteriales</taxon>
        <taxon>Haloferacaceae</taxon>
        <taxon>Salinirubrum</taxon>
    </lineage>
</organism>
<gene>
    <name evidence="3" type="primary">cutA</name>
    <name evidence="3" type="ORF">ACFPJ5_06130</name>
</gene>
<evidence type="ECO:0000256" key="2">
    <source>
        <dbReference type="ARBA" id="ARBA00022490"/>
    </source>
</evidence>
<proteinExistence type="inferred from homology"/>
<accession>A0ABD5R926</accession>
<dbReference type="InterPro" id="IPR015867">
    <property type="entry name" value="N-reg_PII/ATP_PRibTrfase_C"/>
</dbReference>
<evidence type="ECO:0000313" key="4">
    <source>
        <dbReference type="Proteomes" id="UP001596201"/>
    </source>
</evidence>
<name>A0ABD5R926_9EURY</name>
<dbReference type="InterPro" id="IPR004323">
    <property type="entry name" value="Ion_tolerance_CutA"/>
</dbReference>
<dbReference type="InterPro" id="IPR011322">
    <property type="entry name" value="N-reg_PII-like_a/b"/>
</dbReference>
<evidence type="ECO:0000313" key="3">
    <source>
        <dbReference type="EMBL" id="MFC5366511.1"/>
    </source>
</evidence>